<dbReference type="InterPro" id="IPR024180">
    <property type="entry name" value="Tetrapyrrole_Mease/MazG_pred"/>
</dbReference>
<keyword evidence="4" id="KW-1185">Reference proteome</keyword>
<dbReference type="InterPro" id="IPR011551">
    <property type="entry name" value="NTP_PyrPHydrolase_MazG"/>
</dbReference>
<evidence type="ECO:0000259" key="1">
    <source>
        <dbReference type="Pfam" id="PF00590"/>
    </source>
</evidence>
<name>A0AAV4LE57_9BACL</name>
<dbReference type="PIRSF" id="PIRSF002845">
    <property type="entry name" value="Ttrprl_mtas_MazG"/>
    <property type="match status" value="1"/>
</dbReference>
<dbReference type="GO" id="GO:0046061">
    <property type="term" value="P:dATP catabolic process"/>
    <property type="evidence" value="ECO:0007669"/>
    <property type="project" value="TreeGrafter"/>
</dbReference>
<feature type="domain" description="Tetrapyrrole methylase" evidence="1">
    <location>
        <begin position="9"/>
        <end position="212"/>
    </location>
</feature>
<sequence length="491" mass="56523">MTLNHRPIIHVVGLGSGSWSDLPIGTYEVLKRVQDIFLRTTWYPLAKDLAEKGISFLSFDDIYEQGEDFATVYETIVDKLFQEAKDKREIVYAVPGHPGVAEETVRLLLQKSSEHQVDVKVGPGHSFLDELFLRLEVDPTEGVSILNGTTLLSKHLNPSLHTFVVEVYSRDLASDVKLTLMVHYPDDYPVTLTRAIGIQGEERVETIPLYEIDRVEWIDHLTTLYIPPATNDAVINRQFWRLVEITELLRGPGGCPWDREQTHQSIRKYVLEEAYEVADAIDRDDPDDLCEELGDLLLQVALHAQIAAEEGMFDAYDVVKGINDKLIRRHPHVFARSDAKNAKDVEAKWEEIKKKEKREKHLEQEQSLLDSVPRSFPALMSAVKLQKKAASVGFDWPDIKPVYAKVEEEWKELREAQDQENIKEEFGDLLFAIVNLARFLKIDPEEALAKTNEKFRKRFAFIEQRVREQGRSLEDADLEEMDRYWTEAKQI</sequence>
<dbReference type="InterPro" id="IPR035013">
    <property type="entry name" value="YabN_N"/>
</dbReference>
<evidence type="ECO:0008006" key="5">
    <source>
        <dbReference type="Google" id="ProtNLM"/>
    </source>
</evidence>
<dbReference type="GO" id="GO:0006950">
    <property type="term" value="P:response to stress"/>
    <property type="evidence" value="ECO:0007669"/>
    <property type="project" value="UniProtKB-ARBA"/>
</dbReference>
<dbReference type="Proteomes" id="UP001057291">
    <property type="component" value="Unassembled WGS sequence"/>
</dbReference>
<dbReference type="SUPFAM" id="SSF53790">
    <property type="entry name" value="Tetrapyrrole methylase"/>
    <property type="match status" value="1"/>
</dbReference>
<organism evidence="3 4">
    <name type="scientific">Collibacillus ludicampi</name>
    <dbReference type="NCBI Taxonomy" id="2771369"/>
    <lineage>
        <taxon>Bacteria</taxon>
        <taxon>Bacillati</taxon>
        <taxon>Bacillota</taxon>
        <taxon>Bacilli</taxon>
        <taxon>Bacillales</taxon>
        <taxon>Alicyclobacillaceae</taxon>
        <taxon>Collibacillus</taxon>
    </lineage>
</organism>
<dbReference type="GO" id="GO:0046052">
    <property type="term" value="P:UTP catabolic process"/>
    <property type="evidence" value="ECO:0007669"/>
    <property type="project" value="TreeGrafter"/>
</dbReference>
<dbReference type="GO" id="GO:0046076">
    <property type="term" value="P:dTTP catabolic process"/>
    <property type="evidence" value="ECO:0007669"/>
    <property type="project" value="TreeGrafter"/>
</dbReference>
<dbReference type="CDD" id="cd11723">
    <property type="entry name" value="YabN_N_like"/>
    <property type="match status" value="1"/>
</dbReference>
<dbReference type="InterPro" id="IPR048015">
    <property type="entry name" value="NTP-PPase_MazG-like_N"/>
</dbReference>
<dbReference type="NCBIfam" id="NF007113">
    <property type="entry name" value="PRK09562.1"/>
    <property type="match status" value="1"/>
</dbReference>
<dbReference type="CDD" id="cd11528">
    <property type="entry name" value="NTP-PPase_MazG_Nterm"/>
    <property type="match status" value="1"/>
</dbReference>
<dbReference type="PANTHER" id="PTHR30522:SF0">
    <property type="entry name" value="NUCLEOSIDE TRIPHOSPHATE PYROPHOSPHOHYDROLASE"/>
    <property type="match status" value="1"/>
</dbReference>
<reference evidence="3" key="1">
    <citation type="journal article" date="2023" name="Int. J. Syst. Evol. Microbiol.">
        <title>Collibacillus ludicampi gen. nov., sp. nov., a new soil bacterium of the family Alicyclobacillaceae.</title>
        <authorList>
            <person name="Jojima T."/>
            <person name="Ioku Y."/>
            <person name="Fukuta Y."/>
            <person name="Shirasaka N."/>
            <person name="Matsumura Y."/>
            <person name="Mori M."/>
        </authorList>
    </citation>
    <scope>NUCLEOTIDE SEQUENCE</scope>
    <source>
        <strain evidence="3">TP075</strain>
    </source>
</reference>
<evidence type="ECO:0000259" key="2">
    <source>
        <dbReference type="Pfam" id="PF03819"/>
    </source>
</evidence>
<dbReference type="GO" id="GO:0047429">
    <property type="term" value="F:nucleoside triphosphate diphosphatase activity"/>
    <property type="evidence" value="ECO:0007669"/>
    <property type="project" value="InterPro"/>
</dbReference>
<evidence type="ECO:0000313" key="3">
    <source>
        <dbReference type="EMBL" id="GIM46050.1"/>
    </source>
</evidence>
<dbReference type="InterPro" id="IPR004518">
    <property type="entry name" value="MazG-like_dom"/>
</dbReference>
<protein>
    <recommendedName>
        <fullName evidence="5">Nucleoside triphosphate pyrophosphohydrolase</fullName>
    </recommendedName>
</protein>
<dbReference type="GO" id="GO:0046047">
    <property type="term" value="P:TTP catabolic process"/>
    <property type="evidence" value="ECO:0007669"/>
    <property type="project" value="TreeGrafter"/>
</dbReference>
<dbReference type="InterPro" id="IPR035996">
    <property type="entry name" value="4pyrrol_Methylase_sf"/>
</dbReference>
<dbReference type="Pfam" id="PF00590">
    <property type="entry name" value="TP_methylase"/>
    <property type="match status" value="1"/>
</dbReference>
<dbReference type="EMBL" id="BOQE01000001">
    <property type="protein sequence ID" value="GIM46050.1"/>
    <property type="molecule type" value="Genomic_DNA"/>
</dbReference>
<feature type="domain" description="NTP pyrophosphohydrolase MazG-like" evidence="2">
    <location>
        <begin position="406"/>
        <end position="458"/>
    </location>
</feature>
<dbReference type="GO" id="GO:0006203">
    <property type="term" value="P:dGTP catabolic process"/>
    <property type="evidence" value="ECO:0007669"/>
    <property type="project" value="TreeGrafter"/>
</dbReference>
<dbReference type="InterPro" id="IPR000878">
    <property type="entry name" value="4pyrrol_Mease"/>
</dbReference>
<dbReference type="CDD" id="cd11529">
    <property type="entry name" value="NTP-PPase_MazG_Cterm"/>
    <property type="match status" value="1"/>
</dbReference>
<dbReference type="AlphaFoldDB" id="A0AAV4LE57"/>
<evidence type="ECO:0000313" key="4">
    <source>
        <dbReference type="Proteomes" id="UP001057291"/>
    </source>
</evidence>
<dbReference type="SUPFAM" id="SSF101386">
    <property type="entry name" value="all-alpha NTP pyrophosphatases"/>
    <property type="match status" value="2"/>
</dbReference>
<dbReference type="FunFam" id="1.10.287.1080:FF:000003">
    <property type="entry name" value="Nucleoside triphosphate pyrophosphohydrolase"/>
    <property type="match status" value="1"/>
</dbReference>
<accession>A0AAV4LE57</accession>
<dbReference type="GO" id="GO:0008168">
    <property type="term" value="F:methyltransferase activity"/>
    <property type="evidence" value="ECO:0007669"/>
    <property type="project" value="InterPro"/>
</dbReference>
<dbReference type="Pfam" id="PF03819">
    <property type="entry name" value="MazG"/>
    <property type="match status" value="2"/>
</dbReference>
<dbReference type="RefSeq" id="WP_282199194.1">
    <property type="nucleotide sequence ID" value="NZ_BOQE01000001.1"/>
</dbReference>
<comment type="caution">
    <text evidence="3">The sequence shown here is derived from an EMBL/GenBank/DDBJ whole genome shotgun (WGS) entry which is preliminary data.</text>
</comment>
<dbReference type="PANTHER" id="PTHR30522">
    <property type="entry name" value="NUCLEOSIDE TRIPHOSPHATE PYROPHOSPHOHYDROLASE"/>
    <property type="match status" value="1"/>
</dbReference>
<dbReference type="FunFam" id="1.10.287.1080:FF:000001">
    <property type="entry name" value="Nucleoside triphosphate pyrophosphohydrolase"/>
    <property type="match status" value="1"/>
</dbReference>
<dbReference type="Gene3D" id="1.10.287.1080">
    <property type="entry name" value="MazG-like"/>
    <property type="match status" value="2"/>
</dbReference>
<feature type="domain" description="NTP pyrophosphohydrolase MazG-like" evidence="2">
    <location>
        <begin position="261"/>
        <end position="334"/>
    </location>
</feature>
<dbReference type="NCBIfam" id="TIGR00444">
    <property type="entry name" value="mazG"/>
    <property type="match status" value="1"/>
</dbReference>
<gene>
    <name evidence="3" type="primary">yabN</name>
    <name evidence="3" type="ORF">DNHGIG_15990</name>
</gene>
<dbReference type="GO" id="GO:0046081">
    <property type="term" value="P:dUTP catabolic process"/>
    <property type="evidence" value="ECO:0007669"/>
    <property type="project" value="TreeGrafter"/>
</dbReference>
<dbReference type="InterPro" id="IPR014777">
    <property type="entry name" value="4pyrrole_Mease_sub1"/>
</dbReference>
<dbReference type="Gene3D" id="3.40.1010.10">
    <property type="entry name" value="Cobalt-precorrin-4 Transmethylase, Domain 1"/>
    <property type="match status" value="1"/>
</dbReference>
<proteinExistence type="predicted"/>
<dbReference type="InterPro" id="IPR048011">
    <property type="entry name" value="NTP-PPase_MazG-like_C"/>
</dbReference>